<evidence type="ECO:0000256" key="12">
    <source>
        <dbReference type="ARBA" id="ARBA00023136"/>
    </source>
</evidence>
<dbReference type="PANTHER" id="PTHR46300">
    <property type="entry name" value="P450, PUTATIVE (EUROFUNG)-RELATED-RELATED"/>
    <property type="match status" value="1"/>
</dbReference>
<evidence type="ECO:0000256" key="4">
    <source>
        <dbReference type="ARBA" id="ARBA00010617"/>
    </source>
</evidence>
<comment type="subcellular location">
    <subcellularLocation>
        <location evidence="2">Membrane</location>
        <topology evidence="2">Single-pass membrane protein</topology>
    </subcellularLocation>
</comment>
<dbReference type="SUPFAM" id="SSF48264">
    <property type="entry name" value="Cytochrome P450"/>
    <property type="match status" value="1"/>
</dbReference>
<evidence type="ECO:0000256" key="14">
    <source>
        <dbReference type="RuleBase" id="RU000461"/>
    </source>
</evidence>
<dbReference type="CDD" id="cd11065">
    <property type="entry name" value="CYP64-like"/>
    <property type="match status" value="1"/>
</dbReference>
<protein>
    <submittedName>
        <fullName evidence="15">Cytochrome P450</fullName>
    </submittedName>
</protein>
<comment type="similarity">
    <text evidence="4 14">Belongs to the cytochrome P450 family.</text>
</comment>
<evidence type="ECO:0000256" key="1">
    <source>
        <dbReference type="ARBA" id="ARBA00001971"/>
    </source>
</evidence>
<keyword evidence="10 13" id="KW-0408">Iron</keyword>
<dbReference type="Pfam" id="PF00067">
    <property type="entry name" value="p450"/>
    <property type="match status" value="1"/>
</dbReference>
<comment type="cofactor">
    <cofactor evidence="1 13">
        <name>heme</name>
        <dbReference type="ChEBI" id="CHEBI:30413"/>
    </cofactor>
</comment>
<keyword evidence="11 14" id="KW-0503">Monooxygenase</keyword>
<evidence type="ECO:0000256" key="2">
    <source>
        <dbReference type="ARBA" id="ARBA00004167"/>
    </source>
</evidence>
<dbReference type="Proteomes" id="UP000313359">
    <property type="component" value="Unassembled WGS sequence"/>
</dbReference>
<sequence length="469" mass="53253">MQDPPECFRDMNAQYGEVVYLDAFGQPMIILGTHEAAIELLDKRASKYSSRKFSAMGDLTGLSWLISVVPYGGRWRGIRRNVHQHMNAKAVTQYSSIQQREVKAFLVRLLDDPKDFSAHGRFLFTAVIMRVVYGLDLKPDDDYIHTGDRAITAFNLAFLPGRYLVETFPIMRFIPTWFPGAKFKRDAAGWRDAVLRMRNEPWEGAVKAIREGRGVHSMVLDLMDRVNAGQDEEIAKDAAASVYLGESEQFRTLSTMQTFFAAMANYPEVQKRAQAELDTVVGPHRLPTFDDEKFLPYVCALIKECLRWKSVVPIGVAHLSLEEDEYHGYRIPKDSIVVSNIWAYSRDPRHYTDPEEFRPERFLKDGQLDQSVLDPGLIAFGYGRRICPGQHFAKRTLFTLLSSVLHTFRISAPTDEKGSPVPVNMKMTLGVISYAEPFDCNIEPRSAVAEALIRTLRDEQIITDMGVKA</sequence>
<dbReference type="EMBL" id="ML122308">
    <property type="protein sequence ID" value="RPD54269.1"/>
    <property type="molecule type" value="Genomic_DNA"/>
</dbReference>
<evidence type="ECO:0000256" key="10">
    <source>
        <dbReference type="ARBA" id="ARBA00023004"/>
    </source>
</evidence>
<dbReference type="InterPro" id="IPR017972">
    <property type="entry name" value="Cyt_P450_CS"/>
</dbReference>
<evidence type="ECO:0000256" key="7">
    <source>
        <dbReference type="ARBA" id="ARBA00022723"/>
    </source>
</evidence>
<evidence type="ECO:0000256" key="8">
    <source>
        <dbReference type="ARBA" id="ARBA00022989"/>
    </source>
</evidence>
<dbReference type="OrthoDB" id="2789670at2759"/>
<keyword evidence="5 13" id="KW-0349">Heme</keyword>
<dbReference type="GO" id="GO:0004497">
    <property type="term" value="F:monooxygenase activity"/>
    <property type="evidence" value="ECO:0007669"/>
    <property type="project" value="UniProtKB-KW"/>
</dbReference>
<dbReference type="InterPro" id="IPR001128">
    <property type="entry name" value="Cyt_P450"/>
</dbReference>
<dbReference type="STRING" id="1328759.A0A5C2RTH3"/>
<keyword evidence="9 14" id="KW-0560">Oxidoreductase</keyword>
<dbReference type="AlphaFoldDB" id="A0A5C2RTH3"/>
<dbReference type="PROSITE" id="PS00086">
    <property type="entry name" value="CYTOCHROME_P450"/>
    <property type="match status" value="1"/>
</dbReference>
<keyword evidence="8" id="KW-1133">Transmembrane helix</keyword>
<evidence type="ECO:0000256" key="11">
    <source>
        <dbReference type="ARBA" id="ARBA00023033"/>
    </source>
</evidence>
<dbReference type="InterPro" id="IPR002401">
    <property type="entry name" value="Cyt_P450_E_grp-I"/>
</dbReference>
<reference evidence="15" key="1">
    <citation type="journal article" date="2018" name="Genome Biol. Evol.">
        <title>Genomics and development of Lentinus tigrinus, a white-rot wood-decaying mushroom with dimorphic fruiting bodies.</title>
        <authorList>
            <person name="Wu B."/>
            <person name="Xu Z."/>
            <person name="Knudson A."/>
            <person name="Carlson A."/>
            <person name="Chen N."/>
            <person name="Kovaka S."/>
            <person name="LaButti K."/>
            <person name="Lipzen A."/>
            <person name="Pennachio C."/>
            <person name="Riley R."/>
            <person name="Schakwitz W."/>
            <person name="Umezawa K."/>
            <person name="Ohm R.A."/>
            <person name="Grigoriev I.V."/>
            <person name="Nagy L.G."/>
            <person name="Gibbons J."/>
            <person name="Hibbett D."/>
        </authorList>
    </citation>
    <scope>NUCLEOTIDE SEQUENCE [LARGE SCALE GENOMIC DNA]</scope>
    <source>
        <strain evidence="15">ALCF2SS1-6</strain>
    </source>
</reference>
<keyword evidence="16" id="KW-1185">Reference proteome</keyword>
<keyword evidence="6" id="KW-0812">Transmembrane</keyword>
<dbReference type="PANTHER" id="PTHR46300:SF7">
    <property type="entry name" value="P450, PUTATIVE (EUROFUNG)-RELATED"/>
    <property type="match status" value="1"/>
</dbReference>
<gene>
    <name evidence="15" type="ORF">L227DRAFT_534944</name>
</gene>
<evidence type="ECO:0000256" key="9">
    <source>
        <dbReference type="ARBA" id="ARBA00023002"/>
    </source>
</evidence>
<dbReference type="GO" id="GO:0020037">
    <property type="term" value="F:heme binding"/>
    <property type="evidence" value="ECO:0007669"/>
    <property type="project" value="InterPro"/>
</dbReference>
<dbReference type="InterPro" id="IPR050364">
    <property type="entry name" value="Cytochrome_P450_fung"/>
</dbReference>
<comment type="pathway">
    <text evidence="3">Secondary metabolite biosynthesis.</text>
</comment>
<organism evidence="15 16">
    <name type="scientific">Lentinus tigrinus ALCF2SS1-6</name>
    <dbReference type="NCBI Taxonomy" id="1328759"/>
    <lineage>
        <taxon>Eukaryota</taxon>
        <taxon>Fungi</taxon>
        <taxon>Dikarya</taxon>
        <taxon>Basidiomycota</taxon>
        <taxon>Agaricomycotina</taxon>
        <taxon>Agaricomycetes</taxon>
        <taxon>Polyporales</taxon>
        <taxon>Polyporaceae</taxon>
        <taxon>Lentinus</taxon>
    </lineage>
</organism>
<evidence type="ECO:0000256" key="13">
    <source>
        <dbReference type="PIRSR" id="PIRSR602401-1"/>
    </source>
</evidence>
<name>A0A5C2RTH3_9APHY</name>
<dbReference type="InterPro" id="IPR036396">
    <property type="entry name" value="Cyt_P450_sf"/>
</dbReference>
<evidence type="ECO:0000313" key="15">
    <source>
        <dbReference type="EMBL" id="RPD54269.1"/>
    </source>
</evidence>
<dbReference type="GO" id="GO:0005506">
    <property type="term" value="F:iron ion binding"/>
    <property type="evidence" value="ECO:0007669"/>
    <property type="project" value="InterPro"/>
</dbReference>
<dbReference type="PRINTS" id="PR00385">
    <property type="entry name" value="P450"/>
</dbReference>
<dbReference type="PRINTS" id="PR00463">
    <property type="entry name" value="EP450I"/>
</dbReference>
<evidence type="ECO:0000256" key="3">
    <source>
        <dbReference type="ARBA" id="ARBA00005179"/>
    </source>
</evidence>
<keyword evidence="7 13" id="KW-0479">Metal-binding</keyword>
<evidence type="ECO:0000256" key="5">
    <source>
        <dbReference type="ARBA" id="ARBA00022617"/>
    </source>
</evidence>
<evidence type="ECO:0000256" key="6">
    <source>
        <dbReference type="ARBA" id="ARBA00022692"/>
    </source>
</evidence>
<keyword evidence="12" id="KW-0472">Membrane</keyword>
<accession>A0A5C2RTH3</accession>
<proteinExistence type="inferred from homology"/>
<dbReference type="GO" id="GO:0016705">
    <property type="term" value="F:oxidoreductase activity, acting on paired donors, with incorporation or reduction of molecular oxygen"/>
    <property type="evidence" value="ECO:0007669"/>
    <property type="project" value="InterPro"/>
</dbReference>
<feature type="binding site" description="axial binding residue" evidence="13">
    <location>
        <position position="387"/>
    </location>
    <ligand>
        <name>heme</name>
        <dbReference type="ChEBI" id="CHEBI:30413"/>
    </ligand>
    <ligandPart>
        <name>Fe</name>
        <dbReference type="ChEBI" id="CHEBI:18248"/>
    </ligandPart>
</feature>
<dbReference type="GO" id="GO:0016020">
    <property type="term" value="C:membrane"/>
    <property type="evidence" value="ECO:0007669"/>
    <property type="project" value="UniProtKB-SubCell"/>
</dbReference>
<evidence type="ECO:0000313" key="16">
    <source>
        <dbReference type="Proteomes" id="UP000313359"/>
    </source>
</evidence>
<dbReference type="Gene3D" id="1.10.630.10">
    <property type="entry name" value="Cytochrome P450"/>
    <property type="match status" value="1"/>
</dbReference>